<name>A0A5C2RXI0_9APHY</name>
<evidence type="ECO:0000313" key="3">
    <source>
        <dbReference type="Proteomes" id="UP000313359"/>
    </source>
</evidence>
<gene>
    <name evidence="2" type="ORF">L227DRAFT_299508</name>
</gene>
<feature type="region of interest" description="Disordered" evidence="1">
    <location>
        <begin position="34"/>
        <end position="66"/>
    </location>
</feature>
<reference evidence="2" key="1">
    <citation type="journal article" date="2018" name="Genome Biol. Evol.">
        <title>Genomics and development of Lentinus tigrinus, a white-rot wood-decaying mushroom with dimorphic fruiting bodies.</title>
        <authorList>
            <person name="Wu B."/>
            <person name="Xu Z."/>
            <person name="Knudson A."/>
            <person name="Carlson A."/>
            <person name="Chen N."/>
            <person name="Kovaka S."/>
            <person name="LaButti K."/>
            <person name="Lipzen A."/>
            <person name="Pennachio C."/>
            <person name="Riley R."/>
            <person name="Schakwitz W."/>
            <person name="Umezawa K."/>
            <person name="Ohm R.A."/>
            <person name="Grigoriev I.V."/>
            <person name="Nagy L.G."/>
            <person name="Gibbons J."/>
            <person name="Hibbett D."/>
        </authorList>
    </citation>
    <scope>NUCLEOTIDE SEQUENCE [LARGE SCALE GENOMIC DNA]</scope>
    <source>
        <strain evidence="2">ALCF2SS1-6</strain>
    </source>
</reference>
<dbReference type="EMBL" id="ML122293">
    <property type="protein sequence ID" value="RPD55724.1"/>
    <property type="molecule type" value="Genomic_DNA"/>
</dbReference>
<evidence type="ECO:0000256" key="1">
    <source>
        <dbReference type="SAM" id="MobiDB-lite"/>
    </source>
</evidence>
<evidence type="ECO:0000313" key="2">
    <source>
        <dbReference type="EMBL" id="RPD55724.1"/>
    </source>
</evidence>
<proteinExistence type="predicted"/>
<dbReference type="AlphaFoldDB" id="A0A5C2RXI0"/>
<protein>
    <submittedName>
        <fullName evidence="2">Uncharacterized protein</fullName>
    </submittedName>
</protein>
<sequence length="156" mass="17162">MLGFPLVMRSSSCSAALLSATSLYSSHHLLSQDATGRYLSPPGTPTPQHSSPRRPQPPSHPAARESQVGLATLFRHGGTQRWQARSLARWHSKWHFVAFGPPTSSARGFFRSSPMSGEIPQSTDAMVSCPCPWVLHIEVSTRQTCRATRLRRSESP</sequence>
<keyword evidence="3" id="KW-1185">Reference proteome</keyword>
<accession>A0A5C2RXI0</accession>
<organism evidence="2 3">
    <name type="scientific">Lentinus tigrinus ALCF2SS1-6</name>
    <dbReference type="NCBI Taxonomy" id="1328759"/>
    <lineage>
        <taxon>Eukaryota</taxon>
        <taxon>Fungi</taxon>
        <taxon>Dikarya</taxon>
        <taxon>Basidiomycota</taxon>
        <taxon>Agaricomycotina</taxon>
        <taxon>Agaricomycetes</taxon>
        <taxon>Polyporales</taxon>
        <taxon>Polyporaceae</taxon>
        <taxon>Lentinus</taxon>
    </lineage>
</organism>
<dbReference type="Proteomes" id="UP000313359">
    <property type="component" value="Unassembled WGS sequence"/>
</dbReference>